<comment type="caution">
    <text evidence="1">The sequence shown here is derived from an EMBL/GenBank/DDBJ whole genome shotgun (WGS) entry which is preliminary data.</text>
</comment>
<accession>A0ACC3BKR0</accession>
<proteinExistence type="predicted"/>
<evidence type="ECO:0000313" key="2">
    <source>
        <dbReference type="Proteomes" id="UP000798662"/>
    </source>
</evidence>
<keyword evidence="2" id="KW-1185">Reference proteome</keyword>
<name>A0ACC3BKR0_PYRYE</name>
<evidence type="ECO:0000313" key="1">
    <source>
        <dbReference type="EMBL" id="KAK1858208.1"/>
    </source>
</evidence>
<reference evidence="1" key="1">
    <citation type="submission" date="2019-11" db="EMBL/GenBank/DDBJ databases">
        <title>Nori genome reveals adaptations in red seaweeds to the harsh intertidal environment.</title>
        <authorList>
            <person name="Wang D."/>
            <person name="Mao Y."/>
        </authorList>
    </citation>
    <scope>NUCLEOTIDE SEQUENCE</scope>
    <source>
        <tissue evidence="1">Gametophyte</tissue>
    </source>
</reference>
<gene>
    <name evidence="1" type="ORF">I4F81_000819</name>
</gene>
<sequence>MAAGHGGRVRAAQPRRLVGARGRYFSAAATAVTAALATGGEDVWTDPPDAVGSAYAAADAVIYVDSSDDEAAPSSAASPTTAAVAPFAPAAPGPSTEAPWPAHPKEEEVVDLLSGSEAAPSGSDTDDLVEHDAADFRLTVTLTKRHLDVPAGVPFTILSGDGGFEEVASALRDRRAVRLFNPHPPRSQADVLAFLNGL</sequence>
<protein>
    <submittedName>
        <fullName evidence="1">Uncharacterized protein</fullName>
    </submittedName>
</protein>
<dbReference type="Proteomes" id="UP000798662">
    <property type="component" value="Chromosome 1"/>
</dbReference>
<organism evidence="1 2">
    <name type="scientific">Pyropia yezoensis</name>
    <name type="common">Susabi-nori</name>
    <name type="synonym">Porphyra yezoensis</name>
    <dbReference type="NCBI Taxonomy" id="2788"/>
    <lineage>
        <taxon>Eukaryota</taxon>
        <taxon>Rhodophyta</taxon>
        <taxon>Bangiophyceae</taxon>
        <taxon>Bangiales</taxon>
        <taxon>Bangiaceae</taxon>
        <taxon>Pyropia</taxon>
    </lineage>
</organism>
<dbReference type="EMBL" id="CM020618">
    <property type="protein sequence ID" value="KAK1858208.1"/>
    <property type="molecule type" value="Genomic_DNA"/>
</dbReference>